<protein>
    <submittedName>
        <fullName evidence="1">Uncharacterized protein</fullName>
    </submittedName>
</protein>
<dbReference type="EMBL" id="QAOL01000016">
    <property type="protein sequence ID" value="PTQ84802.1"/>
    <property type="molecule type" value="Genomic_DNA"/>
</dbReference>
<feature type="non-terminal residue" evidence="1">
    <location>
        <position position="1"/>
    </location>
</feature>
<sequence length="61" mass="6894">WKAVFRHNNQQPVVQQVICNSRSLDLTNVHFGKTLPNPATAITDDSLVLSLLKFSFLKLKT</sequence>
<dbReference type="AlphaFoldDB" id="A0A2T5ILV3"/>
<comment type="caution">
    <text evidence="1">The sequence shown here is derived from an EMBL/GenBank/DDBJ whole genome shotgun (WGS) entry which is preliminary data.</text>
</comment>
<organism evidence="1 2">
    <name type="scientific">Nitrosomonas ureae</name>
    <dbReference type="NCBI Taxonomy" id="44577"/>
    <lineage>
        <taxon>Bacteria</taxon>
        <taxon>Pseudomonadati</taxon>
        <taxon>Pseudomonadota</taxon>
        <taxon>Betaproteobacteria</taxon>
        <taxon>Nitrosomonadales</taxon>
        <taxon>Nitrosomonadaceae</taxon>
        <taxon>Nitrosomonas</taxon>
    </lineage>
</organism>
<reference evidence="1 2" key="1">
    <citation type="submission" date="2018-04" db="EMBL/GenBank/DDBJ databases">
        <title>Active sludge and wastewater microbial communities from Klosterneuburg, Austria.</title>
        <authorList>
            <person name="Wagner M."/>
        </authorList>
    </citation>
    <scope>NUCLEOTIDE SEQUENCE [LARGE SCALE GENOMIC DNA]</scope>
    <source>
        <strain evidence="1 2">Nm4</strain>
    </source>
</reference>
<proteinExistence type="predicted"/>
<name>A0A2T5ILV3_9PROT</name>
<accession>A0A2T5ILV3</accession>
<gene>
    <name evidence="1" type="ORF">C8R28_10161</name>
</gene>
<evidence type="ECO:0000313" key="1">
    <source>
        <dbReference type="EMBL" id="PTQ84802.1"/>
    </source>
</evidence>
<dbReference type="Proteomes" id="UP000244110">
    <property type="component" value="Unassembled WGS sequence"/>
</dbReference>
<evidence type="ECO:0000313" key="2">
    <source>
        <dbReference type="Proteomes" id="UP000244110"/>
    </source>
</evidence>
<dbReference type="RefSeq" id="WP_219908978.1">
    <property type="nucleotide sequence ID" value="NZ_QAOL01000016.1"/>
</dbReference>